<dbReference type="PIRSF" id="PIRSF020269">
    <property type="entry name" value="DUF1121"/>
    <property type="match status" value="1"/>
</dbReference>
<dbReference type="InterPro" id="IPR009501">
    <property type="entry name" value="UCP020269"/>
</dbReference>
<dbReference type="PANTHER" id="PTHR36179">
    <property type="entry name" value="LUD_DOM DOMAIN-CONTAINING PROTEIN"/>
    <property type="match status" value="1"/>
</dbReference>
<dbReference type="PANTHER" id="PTHR36179:SF2">
    <property type="entry name" value="LUD DOMAIN-CONTAINING PROTEIN"/>
    <property type="match status" value="1"/>
</dbReference>
<dbReference type="Proteomes" id="UP000494245">
    <property type="component" value="Unassembled WGS sequence"/>
</dbReference>
<sequence length="217" mass="23835">MHPKLNEHYLARLEETAKALRKNNFAAHVAADMQQAKELVLNTLIPRIQPGSVAFGGSMTITESGLYDQVKALPGLAFFDTYNYALPPAEMIELRRQALLCDLFITSTNAVTAQGALVNLDGTGNRVAALTFGPKKVIVLAGRNKICPDEYAAMERIRDVAAPVNAARLSRKTPCTATHRCEDCPSPERICNTWTIHVKCAPKERTTVILINEELGF</sequence>
<reference evidence="2 3" key="2">
    <citation type="submission" date="2020-05" db="EMBL/GenBank/DDBJ databases">
        <title>Draft genome sequence of Desulfovibrio sp. strainFSS-1.</title>
        <authorList>
            <person name="Shimoshige H."/>
            <person name="Kobayashi H."/>
            <person name="Maekawa T."/>
        </authorList>
    </citation>
    <scope>NUCLEOTIDE SEQUENCE [LARGE SCALE GENOMIC DNA]</scope>
    <source>
        <strain evidence="2 3">SIID29052-01</strain>
    </source>
</reference>
<dbReference type="AlphaFoldDB" id="A0A6V8LI73"/>
<evidence type="ECO:0000259" key="1">
    <source>
        <dbReference type="Pfam" id="PF02589"/>
    </source>
</evidence>
<accession>A0A6V8LI73</accession>
<dbReference type="InterPro" id="IPR037171">
    <property type="entry name" value="NagB/RpiA_transferase-like"/>
</dbReference>
<proteinExistence type="predicted"/>
<dbReference type="EMBL" id="BLTE01000001">
    <property type="protein sequence ID" value="GFK92432.1"/>
    <property type="molecule type" value="Genomic_DNA"/>
</dbReference>
<reference evidence="2 3" key="1">
    <citation type="submission" date="2020-04" db="EMBL/GenBank/DDBJ databases">
        <authorList>
            <consortium name="Desulfovibrio sp. FSS-1 genome sequencing consortium"/>
            <person name="Shimoshige H."/>
            <person name="Kobayashi H."/>
            <person name="Maekawa T."/>
        </authorList>
    </citation>
    <scope>NUCLEOTIDE SEQUENCE [LARGE SCALE GENOMIC DNA]</scope>
    <source>
        <strain evidence="2 3">SIID29052-01</strain>
    </source>
</reference>
<evidence type="ECO:0000313" key="3">
    <source>
        <dbReference type="Proteomes" id="UP000494245"/>
    </source>
</evidence>
<dbReference type="SUPFAM" id="SSF100950">
    <property type="entry name" value="NagB/RpiA/CoA transferase-like"/>
    <property type="match status" value="1"/>
</dbReference>
<dbReference type="Gene3D" id="3.40.50.10420">
    <property type="entry name" value="NagB/RpiA/CoA transferase-like"/>
    <property type="match status" value="1"/>
</dbReference>
<dbReference type="RefSeq" id="WP_173080523.1">
    <property type="nucleotide sequence ID" value="NZ_BLTE01000001.1"/>
</dbReference>
<dbReference type="Pfam" id="PF02589">
    <property type="entry name" value="LUD_dom"/>
    <property type="match status" value="1"/>
</dbReference>
<organism evidence="2 3">
    <name type="scientific">Fundidesulfovibrio magnetotacticus</name>
    <dbReference type="NCBI Taxonomy" id="2730080"/>
    <lineage>
        <taxon>Bacteria</taxon>
        <taxon>Pseudomonadati</taxon>
        <taxon>Thermodesulfobacteriota</taxon>
        <taxon>Desulfovibrionia</taxon>
        <taxon>Desulfovibrionales</taxon>
        <taxon>Desulfovibrionaceae</taxon>
        <taxon>Fundidesulfovibrio</taxon>
    </lineage>
</organism>
<protein>
    <recommendedName>
        <fullName evidence="1">LUD domain-containing protein</fullName>
    </recommendedName>
</protein>
<comment type="caution">
    <text evidence="2">The sequence shown here is derived from an EMBL/GenBank/DDBJ whole genome shotgun (WGS) entry which is preliminary data.</text>
</comment>
<feature type="domain" description="LUD" evidence="1">
    <location>
        <begin position="13"/>
        <end position="211"/>
    </location>
</feature>
<evidence type="ECO:0000313" key="2">
    <source>
        <dbReference type="EMBL" id="GFK92432.1"/>
    </source>
</evidence>
<gene>
    <name evidence="2" type="ORF">NNJEOMEG_00257</name>
</gene>
<dbReference type="InterPro" id="IPR003741">
    <property type="entry name" value="LUD_dom"/>
</dbReference>
<dbReference type="InterPro" id="IPR024185">
    <property type="entry name" value="FTHF_cligase-like_sf"/>
</dbReference>
<name>A0A6V8LI73_9BACT</name>
<keyword evidence="3" id="KW-1185">Reference proteome</keyword>